<reference evidence="3 4" key="1">
    <citation type="journal article" date="2009" name="Proc. Natl. Acad. Sci. U.S.A.">
        <title>Characterizing a model human gut microbiota composed of members of its two dominant bacterial phyla.</title>
        <authorList>
            <person name="Mahowald M.A."/>
            <person name="Rey F.E."/>
            <person name="Seedorf H."/>
            <person name="Turnbaugh P.J."/>
            <person name="Fulton R.S."/>
            <person name="Wollam A."/>
            <person name="Shah N."/>
            <person name="Wang C."/>
            <person name="Magrini V."/>
            <person name="Wilson R.K."/>
            <person name="Cantarel B.L."/>
            <person name="Coutinho P.M."/>
            <person name="Henrissat B."/>
            <person name="Crock L.W."/>
            <person name="Russell A."/>
            <person name="Verberkmoes N.C."/>
            <person name="Hettich R.L."/>
            <person name="Gordon J.I."/>
        </authorList>
    </citation>
    <scope>NUCLEOTIDE SEQUENCE [LARGE SCALE GENOMIC DNA]</scope>
    <source>
        <strain evidence="4">ATCC 27750 / DSM 3376 / VPI C15-48 / C15-B4</strain>
        <plasmid evidence="3">unnamed</plasmid>
    </source>
</reference>
<dbReference type="Proteomes" id="UP000001476">
    <property type="component" value="Plasmid pEubeli2"/>
</dbReference>
<dbReference type="HOGENOM" id="CLU_068835_0_0_9"/>
<name>C4Z7D1_LACE2</name>
<keyword evidence="1" id="KW-0812">Transmembrane</keyword>
<dbReference type="Pfam" id="PF13566">
    <property type="entry name" value="DUF4130"/>
    <property type="match status" value="1"/>
</dbReference>
<keyword evidence="1" id="KW-1133">Transmembrane helix</keyword>
<dbReference type="AlphaFoldDB" id="C4Z7D1"/>
<dbReference type="InterPro" id="IPR025404">
    <property type="entry name" value="DUF4130"/>
</dbReference>
<organism evidence="3 4">
    <name type="scientific">Lachnospira eligens (strain ATCC 27750 / DSM 3376 / VPI C15-48 / C15-B4)</name>
    <name type="common">Eubacterium eligens</name>
    <dbReference type="NCBI Taxonomy" id="515620"/>
    <lineage>
        <taxon>Bacteria</taxon>
        <taxon>Bacillati</taxon>
        <taxon>Bacillota</taxon>
        <taxon>Clostridia</taxon>
        <taxon>Lachnospirales</taxon>
        <taxon>Lachnospiraceae</taxon>
        <taxon>Lachnospira</taxon>
    </lineage>
</organism>
<dbReference type="PROSITE" id="PS51257">
    <property type="entry name" value="PROKAR_LIPOPROTEIN"/>
    <property type="match status" value="1"/>
</dbReference>
<dbReference type="InterPro" id="IPR023875">
    <property type="entry name" value="DNA_repair_put"/>
</dbReference>
<dbReference type="NCBIfam" id="TIGR03915">
    <property type="entry name" value="SAM_7_link_chp"/>
    <property type="match status" value="1"/>
</dbReference>
<evidence type="ECO:0000256" key="1">
    <source>
        <dbReference type="SAM" id="Phobius"/>
    </source>
</evidence>
<keyword evidence="1" id="KW-0472">Membrane</keyword>
<protein>
    <recommendedName>
        <fullName evidence="2">DUF4130 domain-containing protein</fullName>
    </recommendedName>
</protein>
<dbReference type="eggNOG" id="ENOG502Z969">
    <property type="taxonomic scope" value="Bacteria"/>
</dbReference>
<feature type="domain" description="DUF4130" evidence="2">
    <location>
        <begin position="120"/>
        <end position="282"/>
    </location>
</feature>
<feature type="transmembrane region" description="Helical" evidence="1">
    <location>
        <begin position="12"/>
        <end position="36"/>
    </location>
</feature>
<evidence type="ECO:0000259" key="2">
    <source>
        <dbReference type="Pfam" id="PF13566"/>
    </source>
</evidence>
<evidence type="ECO:0000313" key="3">
    <source>
        <dbReference type="EMBL" id="ACR73209.1"/>
    </source>
</evidence>
<dbReference type="EMBL" id="CP001106">
    <property type="protein sequence ID" value="ACR73209.1"/>
    <property type="molecule type" value="Genomic_DNA"/>
</dbReference>
<sequence>MGDKASEPAISAIIIVLEELMHIIIMSGGCGMYIFVCEDRFEDMMCCIYQAWEKALKVGHGCVRLERCGNEQPSLFDEYIHVDFNEDEYNKVVRSIKQKISNEAYACVYYACLSSEQDALDAAYRFLVIGFKAGAAITYMRTEPSVMRIKDIRRRVINEARYFREFARFNSVDGKVYVCHLEPKSDVIYEVAQHFADRMPSENWLIIDDNRSKAVIHPIDGEMYIRYLTDYEIEALSGPEAVNDEYTDMWKAFFEAIAIKQRNNEKCQRNLMPLWMRKHVTEFH</sequence>
<keyword evidence="3" id="KW-0614">Plasmid</keyword>
<geneLocation type="plasmid" evidence="4">
    <name>pEubeli2</name>
</geneLocation>
<keyword evidence="4" id="KW-1185">Reference proteome</keyword>
<gene>
    <name evidence="3" type="ordered locus">EUBELI_20062</name>
</gene>
<dbReference type="KEGG" id="eel:EUBELI_20062"/>
<evidence type="ECO:0000313" key="4">
    <source>
        <dbReference type="Proteomes" id="UP000001476"/>
    </source>
</evidence>
<accession>C4Z7D1</accession>
<proteinExistence type="predicted"/>